<comment type="similarity">
    <text evidence="1 2">Belongs to the BioY family.</text>
</comment>
<dbReference type="InterPro" id="IPR003784">
    <property type="entry name" value="BioY"/>
</dbReference>
<evidence type="ECO:0000256" key="3">
    <source>
        <dbReference type="SAM" id="Phobius"/>
    </source>
</evidence>
<feature type="transmembrane region" description="Helical" evidence="3">
    <location>
        <begin position="124"/>
        <end position="142"/>
    </location>
</feature>
<dbReference type="Proteomes" id="UP000823900">
    <property type="component" value="Unassembled WGS sequence"/>
</dbReference>
<keyword evidence="2" id="KW-0813">Transport</keyword>
<comment type="subcellular location">
    <subcellularLocation>
        <location evidence="2">Cell membrane</location>
        <topology evidence="2">Multi-pass membrane protein</topology>
    </subcellularLocation>
</comment>
<dbReference type="Gene3D" id="1.10.1760.20">
    <property type="match status" value="1"/>
</dbReference>
<keyword evidence="2" id="KW-1003">Cell membrane</keyword>
<feature type="transmembrane region" description="Helical" evidence="3">
    <location>
        <begin position="94"/>
        <end position="112"/>
    </location>
</feature>
<dbReference type="GO" id="GO:0015225">
    <property type="term" value="F:biotin transmembrane transporter activity"/>
    <property type="evidence" value="ECO:0007669"/>
    <property type="project" value="UniProtKB-UniRule"/>
</dbReference>
<keyword evidence="3" id="KW-1133">Transmembrane helix</keyword>
<dbReference type="AlphaFoldDB" id="A0A9D2HEQ4"/>
<dbReference type="PANTHER" id="PTHR34295">
    <property type="entry name" value="BIOTIN TRANSPORTER BIOY"/>
    <property type="match status" value="1"/>
</dbReference>
<dbReference type="Pfam" id="PF02632">
    <property type="entry name" value="BioY"/>
    <property type="match status" value="1"/>
</dbReference>
<organism evidence="4 5">
    <name type="scientific">Candidatus Lachnoclostridium stercoravium</name>
    <dbReference type="NCBI Taxonomy" id="2838633"/>
    <lineage>
        <taxon>Bacteria</taxon>
        <taxon>Bacillati</taxon>
        <taxon>Bacillota</taxon>
        <taxon>Clostridia</taxon>
        <taxon>Lachnospirales</taxon>
        <taxon>Lachnospiraceae</taxon>
    </lineage>
</organism>
<evidence type="ECO:0000256" key="1">
    <source>
        <dbReference type="ARBA" id="ARBA00010692"/>
    </source>
</evidence>
<evidence type="ECO:0000256" key="2">
    <source>
        <dbReference type="PIRNR" id="PIRNR016661"/>
    </source>
</evidence>
<dbReference type="GO" id="GO:0005886">
    <property type="term" value="C:plasma membrane"/>
    <property type="evidence" value="ECO:0007669"/>
    <property type="project" value="UniProtKB-SubCell"/>
</dbReference>
<proteinExistence type="inferred from homology"/>
<dbReference type="PIRSF" id="PIRSF016661">
    <property type="entry name" value="BioY"/>
    <property type="match status" value="1"/>
</dbReference>
<feature type="transmembrane region" description="Helical" evidence="3">
    <location>
        <begin position="16"/>
        <end position="34"/>
    </location>
</feature>
<sequence>MISTAKNSSFTKTRDMGYIAVFAVLIAICSWISIPTVVPFTLQTFGVFLAVGVLGGRRGTMAVLIYILLGCVGIPVFAGFSGGIGILAGQTGGYIAGFLFSALVMWGIERIFGSGKWILPVSMILGLLVCYAVGTAWFMAVYGANTGAVGLGTVLGWCVIPFIIPDLAKIALACIMTWRLTPVLKNL</sequence>
<gene>
    <name evidence="4" type="ORF">IAA07_00645</name>
</gene>
<reference evidence="4" key="1">
    <citation type="journal article" date="2021" name="PeerJ">
        <title>Extensive microbial diversity within the chicken gut microbiome revealed by metagenomics and culture.</title>
        <authorList>
            <person name="Gilroy R."/>
            <person name="Ravi A."/>
            <person name="Getino M."/>
            <person name="Pursley I."/>
            <person name="Horton D.L."/>
            <person name="Alikhan N.F."/>
            <person name="Baker D."/>
            <person name="Gharbi K."/>
            <person name="Hall N."/>
            <person name="Watson M."/>
            <person name="Adriaenssens E.M."/>
            <person name="Foster-Nyarko E."/>
            <person name="Jarju S."/>
            <person name="Secka A."/>
            <person name="Antonio M."/>
            <person name="Oren A."/>
            <person name="Chaudhuri R.R."/>
            <person name="La Ragione R."/>
            <person name="Hildebrand F."/>
            <person name="Pallen M.J."/>
        </authorList>
    </citation>
    <scope>NUCLEOTIDE SEQUENCE</scope>
    <source>
        <strain evidence="4">CHK178-16964</strain>
    </source>
</reference>
<keyword evidence="3" id="KW-0812">Transmembrane</keyword>
<dbReference type="PANTHER" id="PTHR34295:SF1">
    <property type="entry name" value="BIOTIN TRANSPORTER BIOY"/>
    <property type="match status" value="1"/>
</dbReference>
<evidence type="ECO:0000313" key="4">
    <source>
        <dbReference type="EMBL" id="HJA70071.1"/>
    </source>
</evidence>
<keyword evidence="2 3" id="KW-0472">Membrane</keyword>
<protein>
    <recommendedName>
        <fullName evidence="2">Biotin transporter</fullName>
    </recommendedName>
</protein>
<name>A0A9D2HEQ4_9FIRM</name>
<feature type="transmembrane region" description="Helical" evidence="3">
    <location>
        <begin position="63"/>
        <end position="88"/>
    </location>
</feature>
<reference evidence="4" key="2">
    <citation type="submission" date="2021-04" db="EMBL/GenBank/DDBJ databases">
        <authorList>
            <person name="Gilroy R."/>
        </authorList>
    </citation>
    <scope>NUCLEOTIDE SEQUENCE</scope>
    <source>
        <strain evidence="4">CHK178-16964</strain>
    </source>
</reference>
<dbReference type="EMBL" id="DWZA01000004">
    <property type="protein sequence ID" value="HJA70071.1"/>
    <property type="molecule type" value="Genomic_DNA"/>
</dbReference>
<evidence type="ECO:0000313" key="5">
    <source>
        <dbReference type="Proteomes" id="UP000823900"/>
    </source>
</evidence>
<comment type="caution">
    <text evidence="4">The sequence shown here is derived from an EMBL/GenBank/DDBJ whole genome shotgun (WGS) entry which is preliminary data.</text>
</comment>
<accession>A0A9D2HEQ4</accession>